<evidence type="ECO:0000256" key="6">
    <source>
        <dbReference type="ARBA" id="ARBA00048348"/>
    </source>
</evidence>
<dbReference type="Pfam" id="PF00484">
    <property type="entry name" value="Pro_CA"/>
    <property type="match status" value="1"/>
</dbReference>
<dbReference type="InterPro" id="IPR001765">
    <property type="entry name" value="Carbonic_anhydrase"/>
</dbReference>
<gene>
    <name evidence="9" type="primary">cynT</name>
    <name evidence="9" type="ORF">JCM17845_04580</name>
</gene>
<feature type="binding site" evidence="7">
    <location>
        <position position="39"/>
    </location>
    <ligand>
        <name>Zn(2+)</name>
        <dbReference type="ChEBI" id="CHEBI:29105"/>
    </ligand>
</feature>
<dbReference type="GO" id="GO:0008270">
    <property type="term" value="F:zinc ion binding"/>
    <property type="evidence" value="ECO:0007669"/>
    <property type="project" value="UniProtKB-UniRule"/>
</dbReference>
<evidence type="ECO:0000256" key="1">
    <source>
        <dbReference type="ARBA" id="ARBA00006217"/>
    </source>
</evidence>
<name>A0A5A7MWI8_9PROT</name>
<dbReference type="EMBL" id="BKCM01000002">
    <property type="protein sequence ID" value="GEQ99834.1"/>
    <property type="molecule type" value="Genomic_DNA"/>
</dbReference>
<comment type="function">
    <text evidence="8">Reversible hydration of carbon dioxide.</text>
</comment>
<dbReference type="RefSeq" id="WP_150001714.1">
    <property type="nucleotide sequence ID" value="NZ_BKCM01000002.1"/>
</dbReference>
<dbReference type="Gene3D" id="3.40.1050.10">
    <property type="entry name" value="Carbonic anhydrase"/>
    <property type="match status" value="1"/>
</dbReference>
<sequence length="224" mass="24577">MDKIFSGISKFQKSVYPKNEELFHKLAGGQSPEALFITCADSRVDPMMITQTEPGDLFICRNAGNIIPPHVPDAGGVTATIEYAIGALNIEHIVVCGHTDCGAMKGAMDRDSLADFPHVRAWLGFSEAAVKIVNERDTNASEEERLNALIEENVLLQLTHVRTHPFVASRLAAGLLELHAWVYDIKSGTIKAYDSESGYFREITRAKGNAEFPKGNCPIHDHAD</sequence>
<keyword evidence="5 8" id="KW-0456">Lyase</keyword>
<reference evidence="9 10" key="1">
    <citation type="submission" date="2019-09" db="EMBL/GenBank/DDBJ databases">
        <title>NBRP : Genome information of microbial organism related human and environment.</title>
        <authorList>
            <person name="Hattori M."/>
            <person name="Oshima K."/>
            <person name="Inaba H."/>
            <person name="Suda W."/>
            <person name="Sakamoto M."/>
            <person name="Iino T."/>
            <person name="Kitahara M."/>
            <person name="Oshida Y."/>
            <person name="Iida T."/>
            <person name="Kudo T."/>
            <person name="Itoh T."/>
            <person name="Ohkuma M."/>
        </authorList>
    </citation>
    <scope>NUCLEOTIDE SEQUENCE [LARGE SCALE GENOMIC DNA]</scope>
    <source>
        <strain evidence="9 10">Mie-1</strain>
    </source>
</reference>
<keyword evidence="3 7" id="KW-0479">Metal-binding</keyword>
<comment type="catalytic activity">
    <reaction evidence="6 8">
        <text>hydrogencarbonate + H(+) = CO2 + H2O</text>
        <dbReference type="Rhea" id="RHEA:10748"/>
        <dbReference type="ChEBI" id="CHEBI:15377"/>
        <dbReference type="ChEBI" id="CHEBI:15378"/>
        <dbReference type="ChEBI" id="CHEBI:16526"/>
        <dbReference type="ChEBI" id="CHEBI:17544"/>
        <dbReference type="EC" id="4.2.1.1"/>
    </reaction>
</comment>
<comment type="caution">
    <text evidence="9">The sequence shown here is derived from an EMBL/GenBank/DDBJ whole genome shotgun (WGS) entry which is preliminary data.</text>
</comment>
<dbReference type="SMART" id="SM00947">
    <property type="entry name" value="Pro_CA"/>
    <property type="match status" value="1"/>
</dbReference>
<protein>
    <recommendedName>
        <fullName evidence="2 8">Carbonic anhydrase</fullName>
        <ecNumber evidence="2 8">4.2.1.1</ecNumber>
    </recommendedName>
    <alternativeName>
        <fullName evidence="8">Carbonate dehydratase</fullName>
    </alternativeName>
</protein>
<feature type="binding site" evidence="7">
    <location>
        <position position="101"/>
    </location>
    <ligand>
        <name>Zn(2+)</name>
        <dbReference type="ChEBI" id="CHEBI:29105"/>
    </ligand>
</feature>
<keyword evidence="10" id="KW-1185">Reference proteome</keyword>
<evidence type="ECO:0000313" key="9">
    <source>
        <dbReference type="EMBL" id="GEQ99834.1"/>
    </source>
</evidence>
<proteinExistence type="inferred from homology"/>
<dbReference type="InterPro" id="IPR015892">
    <property type="entry name" value="Carbonic_anhydrase_CS"/>
</dbReference>
<evidence type="ECO:0000256" key="5">
    <source>
        <dbReference type="ARBA" id="ARBA00023239"/>
    </source>
</evidence>
<dbReference type="PROSITE" id="PS00705">
    <property type="entry name" value="PROK_CO2_ANHYDRASE_2"/>
    <property type="match status" value="1"/>
</dbReference>
<dbReference type="PANTHER" id="PTHR11002:SF76">
    <property type="entry name" value="CARBONIC ANHYDRASE"/>
    <property type="match status" value="1"/>
</dbReference>
<dbReference type="InterPro" id="IPR036874">
    <property type="entry name" value="Carbonic_anhydrase_sf"/>
</dbReference>
<dbReference type="GO" id="GO:0015976">
    <property type="term" value="P:carbon utilization"/>
    <property type="evidence" value="ECO:0007669"/>
    <property type="project" value="InterPro"/>
</dbReference>
<dbReference type="CDD" id="cd00884">
    <property type="entry name" value="beta_CA_cladeB"/>
    <property type="match status" value="1"/>
</dbReference>
<evidence type="ECO:0000256" key="7">
    <source>
        <dbReference type="PIRSR" id="PIRSR601765-1"/>
    </source>
</evidence>
<accession>A0A5A7MWI8</accession>
<dbReference type="GO" id="GO:0004089">
    <property type="term" value="F:carbonate dehydratase activity"/>
    <property type="evidence" value="ECO:0007669"/>
    <property type="project" value="UniProtKB-UniRule"/>
</dbReference>
<dbReference type="InterPro" id="IPR045066">
    <property type="entry name" value="Beta_CA_cladeB"/>
</dbReference>
<keyword evidence="4 7" id="KW-0862">Zinc</keyword>
<dbReference type="PROSITE" id="PS00704">
    <property type="entry name" value="PROK_CO2_ANHYDRASE_1"/>
    <property type="match status" value="1"/>
</dbReference>
<comment type="cofactor">
    <cofactor evidence="7">
        <name>Zn(2+)</name>
        <dbReference type="ChEBI" id="CHEBI:29105"/>
    </cofactor>
    <text evidence="7">Binds 1 zinc ion per subunit.</text>
</comment>
<dbReference type="EC" id="4.2.1.1" evidence="2 8"/>
<feature type="binding site" evidence="7">
    <location>
        <position position="98"/>
    </location>
    <ligand>
        <name>Zn(2+)</name>
        <dbReference type="ChEBI" id="CHEBI:29105"/>
    </ligand>
</feature>
<evidence type="ECO:0000256" key="3">
    <source>
        <dbReference type="ARBA" id="ARBA00022723"/>
    </source>
</evidence>
<evidence type="ECO:0000256" key="8">
    <source>
        <dbReference type="RuleBase" id="RU003956"/>
    </source>
</evidence>
<dbReference type="SUPFAM" id="SSF53056">
    <property type="entry name" value="beta-carbonic anhydrase, cab"/>
    <property type="match status" value="1"/>
</dbReference>
<organism evidence="9 10">
    <name type="scientific">Iodidimonas gelatinilytica</name>
    <dbReference type="NCBI Taxonomy" id="1236966"/>
    <lineage>
        <taxon>Bacteria</taxon>
        <taxon>Pseudomonadati</taxon>
        <taxon>Pseudomonadota</taxon>
        <taxon>Alphaproteobacteria</taxon>
        <taxon>Iodidimonadales</taxon>
        <taxon>Iodidimonadaceae</taxon>
        <taxon>Iodidimonas</taxon>
    </lineage>
</organism>
<feature type="binding site" evidence="7">
    <location>
        <position position="41"/>
    </location>
    <ligand>
        <name>Zn(2+)</name>
        <dbReference type="ChEBI" id="CHEBI:29105"/>
    </ligand>
</feature>
<evidence type="ECO:0000313" key="10">
    <source>
        <dbReference type="Proteomes" id="UP000325187"/>
    </source>
</evidence>
<dbReference type="PANTHER" id="PTHR11002">
    <property type="entry name" value="CARBONIC ANHYDRASE"/>
    <property type="match status" value="1"/>
</dbReference>
<evidence type="ECO:0000256" key="4">
    <source>
        <dbReference type="ARBA" id="ARBA00022833"/>
    </source>
</evidence>
<dbReference type="Proteomes" id="UP000325187">
    <property type="component" value="Unassembled WGS sequence"/>
</dbReference>
<evidence type="ECO:0000256" key="2">
    <source>
        <dbReference type="ARBA" id="ARBA00012925"/>
    </source>
</evidence>
<dbReference type="AlphaFoldDB" id="A0A5A7MWI8"/>
<comment type="similarity">
    <text evidence="1 8">Belongs to the beta-class carbonic anhydrase family.</text>
</comment>